<proteinExistence type="predicted"/>
<evidence type="ECO:0000256" key="1">
    <source>
        <dbReference type="SAM" id="SignalP"/>
    </source>
</evidence>
<feature type="chain" id="PRO_5035282054" description="PKD-like family protein" evidence="1">
    <location>
        <begin position="21"/>
        <end position="500"/>
    </location>
</feature>
<evidence type="ECO:0000313" key="2">
    <source>
        <dbReference type="EMBL" id="MBD0830544.1"/>
    </source>
</evidence>
<sequence>MIKKIKYLALLVLSAGLLNACSEDLGNYDYNDINEVVFGNMDTHYEALLGEPFEVKPELSFTQDAIGNEEDYEYNWSAVRIAAQVLPAERGTVIGSDKDLILEAVQLPPGEYSVHYRVTDKKTGVQWNAQFYLNVNSAIYEGYMLLCDDNGTARLDMLSLISGEYTPIKDVLDYAGSSLKLEGAPKFVYCYPYEYGFYGVYVSTDGTGTTKIHPDTFDWKPEYYLSYEMLDASAPTDFEADFINISSFGSNTSLMGKDGNLYYYFRTFQYQYSIPINTVVSEAEYFKAAPFVADCYLFLNILYDEDNQRFLKHTYNQQSCSLLPNGTLFDYNTGKDLLYMTRTEYNGGEVHAILKDPADSKLYLARMTVSLFGAVNQAYYAEIPAEIAADMNQAENFAVSPEFGYLLYNVGSKVYEYDFSLKTSKLVLDKGNEEITLMKFEGRNRIPREYANDLHVYTYDSGAQNGAVERYTVPPVNGDLILETRHDGFGKIVSASYRIR</sequence>
<name>A0A8J6QET9_9FLAO</name>
<dbReference type="AlphaFoldDB" id="A0A8J6QET9"/>
<feature type="signal peptide" evidence="1">
    <location>
        <begin position="1"/>
        <end position="20"/>
    </location>
</feature>
<keyword evidence="1" id="KW-0732">Signal</keyword>
<dbReference type="RefSeq" id="WP_188228359.1">
    <property type="nucleotide sequence ID" value="NZ_JACVXB010000001.1"/>
</dbReference>
<gene>
    <name evidence="2" type="ORF">ICJ83_00215</name>
</gene>
<keyword evidence="3" id="KW-1185">Reference proteome</keyword>
<dbReference type="Pfam" id="PF16407">
    <property type="entry name" value="PKD_2"/>
    <property type="match status" value="1"/>
</dbReference>
<dbReference type="Proteomes" id="UP000600588">
    <property type="component" value="Unassembled WGS sequence"/>
</dbReference>
<evidence type="ECO:0008006" key="4">
    <source>
        <dbReference type="Google" id="ProtNLM"/>
    </source>
</evidence>
<dbReference type="InterPro" id="IPR032183">
    <property type="entry name" value="PKD-like"/>
</dbReference>
<accession>A0A8J6QET9</accession>
<comment type="caution">
    <text evidence="2">The sequence shown here is derived from an EMBL/GenBank/DDBJ whole genome shotgun (WGS) entry which is preliminary data.</text>
</comment>
<protein>
    <recommendedName>
        <fullName evidence="4">PKD-like family protein</fullName>
    </recommendedName>
</protein>
<dbReference type="EMBL" id="JACVXB010000001">
    <property type="protein sequence ID" value="MBD0830544.1"/>
    <property type="molecule type" value="Genomic_DNA"/>
</dbReference>
<organism evidence="2 3">
    <name type="scientific">Aestuariibaculum sediminum</name>
    <dbReference type="NCBI Taxonomy" id="2770637"/>
    <lineage>
        <taxon>Bacteria</taxon>
        <taxon>Pseudomonadati</taxon>
        <taxon>Bacteroidota</taxon>
        <taxon>Flavobacteriia</taxon>
        <taxon>Flavobacteriales</taxon>
        <taxon>Flavobacteriaceae</taxon>
    </lineage>
</organism>
<evidence type="ECO:0000313" key="3">
    <source>
        <dbReference type="Proteomes" id="UP000600588"/>
    </source>
</evidence>
<reference evidence="2 3" key="1">
    <citation type="submission" date="2020-09" db="EMBL/GenBank/DDBJ databases">
        <title>TT11 complete genome.</title>
        <authorList>
            <person name="Wu Z."/>
        </authorList>
    </citation>
    <scope>NUCLEOTIDE SEQUENCE [LARGE SCALE GENOMIC DNA]</scope>
    <source>
        <strain evidence="2 3">TT11</strain>
    </source>
</reference>